<evidence type="ECO:0000313" key="3">
    <source>
        <dbReference type="EMBL" id="OTF91358.1"/>
    </source>
</evidence>
<dbReference type="InParanoid" id="A0A251RY93"/>
<gene>
    <name evidence="3" type="ORF">HannXRQ_Chr16g0509871</name>
</gene>
<dbReference type="OrthoDB" id="2012132at2759"/>
<dbReference type="AlphaFoldDB" id="A0A251RY93"/>
<keyword evidence="2" id="KW-0732">Signal</keyword>
<evidence type="ECO:0000256" key="1">
    <source>
        <dbReference type="SAM" id="MobiDB-lite"/>
    </source>
</evidence>
<dbReference type="EMBL" id="CM007905">
    <property type="protein sequence ID" value="OTF91358.1"/>
    <property type="molecule type" value="Genomic_DNA"/>
</dbReference>
<name>A0A251RY93_HELAN</name>
<dbReference type="InterPro" id="IPR009646">
    <property type="entry name" value="Root_cap"/>
</dbReference>
<feature type="signal peptide" evidence="2">
    <location>
        <begin position="1"/>
        <end position="23"/>
    </location>
</feature>
<dbReference type="STRING" id="4232.A0A251RY93"/>
<dbReference type="Pfam" id="PF06830">
    <property type="entry name" value="Root_cap"/>
    <property type="match status" value="1"/>
</dbReference>
<dbReference type="PRINTS" id="PR01217">
    <property type="entry name" value="PRICHEXTENSN"/>
</dbReference>
<feature type="compositionally biased region" description="Pro residues" evidence="1">
    <location>
        <begin position="78"/>
        <end position="101"/>
    </location>
</feature>
<feature type="region of interest" description="Disordered" evidence="1">
    <location>
        <begin position="78"/>
        <end position="348"/>
    </location>
</feature>
<accession>A0A251RY93</accession>
<feature type="compositionally biased region" description="Pro residues" evidence="1">
    <location>
        <begin position="109"/>
        <end position="347"/>
    </location>
</feature>
<keyword evidence="4" id="KW-1185">Reference proteome</keyword>
<dbReference type="PANTHER" id="PTHR31656">
    <property type="entry name" value="ROOT CAP DOMAIN-CONTAINING PROTEIN"/>
    <property type="match status" value="1"/>
</dbReference>
<dbReference type="OMA" id="NDKYKEC"/>
<sequence>MARSIVCHVILFVVVILFAVGDAATPPGIANNPSQATCKDPSYKQCYNLVHVCPKFCDNGCTVHCQSCKPICIGSTTPSPPELEPPPSSPPTITPPSPTTPTPSTHAYSPPPYSPPPTTPSPPTPSSSPPTTPSPPTPSSPPTTTPSPPTPSSPPPTTPSPPTPSSPPPTTPSPPTPSSPPPTTPSPPTPSSPPPVVPSPPTPSSPPPTTPSPPIDSTPPTPSSPPPTTPSPPTDSTPPTPTPNPSSPPPTTPSPPTDSTPPTPTPTPSSPPPTTPSPPTDSTPPTPSSPPPTTPSPPTESTPPTPSSPSPNTPSPPTPSPSNPPSPPTPTPSPSPPTWFPTPPPQPKKAKCKNSNYPQCYATEHVCPASCPNQCTVDCVTCKPVCTCDMPGAVCQDPRFIGADGITFYFHGKKDKDFCLVADNNLHINGHFIGKRNKNMGRDFTWVQSIGVLFDNHKLQINAQKTSNWNDDNDRISITFDGETILLPKTEGSKWQSSSTSITRIQDTNNIVVEVENLFKITAKAVPITTKESRIHNYGITDDDCFAHLDLKFKFFSLSDEVDGVLGQTYRSDYVSKVKMGVLMPVMGGDNKFVSANSFATDCSVAKFKGSSHENGSSLNLELPSLICQSGLSGRGVICKR</sequence>
<evidence type="ECO:0000313" key="4">
    <source>
        <dbReference type="Proteomes" id="UP000215914"/>
    </source>
</evidence>
<protein>
    <submittedName>
        <fullName evidence="3">Putative root cap</fullName>
    </submittedName>
</protein>
<evidence type="ECO:0000256" key="2">
    <source>
        <dbReference type="SAM" id="SignalP"/>
    </source>
</evidence>
<organism evidence="3 4">
    <name type="scientific">Helianthus annuus</name>
    <name type="common">Common sunflower</name>
    <dbReference type="NCBI Taxonomy" id="4232"/>
    <lineage>
        <taxon>Eukaryota</taxon>
        <taxon>Viridiplantae</taxon>
        <taxon>Streptophyta</taxon>
        <taxon>Embryophyta</taxon>
        <taxon>Tracheophyta</taxon>
        <taxon>Spermatophyta</taxon>
        <taxon>Magnoliopsida</taxon>
        <taxon>eudicotyledons</taxon>
        <taxon>Gunneridae</taxon>
        <taxon>Pentapetalae</taxon>
        <taxon>asterids</taxon>
        <taxon>campanulids</taxon>
        <taxon>Asterales</taxon>
        <taxon>Asteraceae</taxon>
        <taxon>Asteroideae</taxon>
        <taxon>Heliantheae alliance</taxon>
        <taxon>Heliantheae</taxon>
        <taxon>Helianthus</taxon>
    </lineage>
</organism>
<dbReference type="Proteomes" id="UP000215914">
    <property type="component" value="Chromosome 16"/>
</dbReference>
<feature type="chain" id="PRO_5012829329" evidence="2">
    <location>
        <begin position="24"/>
        <end position="641"/>
    </location>
</feature>
<reference evidence="4" key="1">
    <citation type="journal article" date="2017" name="Nature">
        <title>The sunflower genome provides insights into oil metabolism, flowering and Asterid evolution.</title>
        <authorList>
            <person name="Badouin H."/>
            <person name="Gouzy J."/>
            <person name="Grassa C.J."/>
            <person name="Murat F."/>
            <person name="Staton S.E."/>
            <person name="Cottret L."/>
            <person name="Lelandais-Briere C."/>
            <person name="Owens G.L."/>
            <person name="Carrere S."/>
            <person name="Mayjonade B."/>
            <person name="Legrand L."/>
            <person name="Gill N."/>
            <person name="Kane N.C."/>
            <person name="Bowers J.E."/>
            <person name="Hubner S."/>
            <person name="Bellec A."/>
            <person name="Berard A."/>
            <person name="Berges H."/>
            <person name="Blanchet N."/>
            <person name="Boniface M.C."/>
            <person name="Brunel D."/>
            <person name="Catrice O."/>
            <person name="Chaidir N."/>
            <person name="Claudel C."/>
            <person name="Donnadieu C."/>
            <person name="Faraut T."/>
            <person name="Fievet G."/>
            <person name="Helmstetter N."/>
            <person name="King M."/>
            <person name="Knapp S.J."/>
            <person name="Lai Z."/>
            <person name="Le Paslier M.C."/>
            <person name="Lippi Y."/>
            <person name="Lorenzon L."/>
            <person name="Mandel J.R."/>
            <person name="Marage G."/>
            <person name="Marchand G."/>
            <person name="Marquand E."/>
            <person name="Bret-Mestries E."/>
            <person name="Morien E."/>
            <person name="Nambeesan S."/>
            <person name="Nguyen T."/>
            <person name="Pegot-Espagnet P."/>
            <person name="Pouilly N."/>
            <person name="Raftis F."/>
            <person name="Sallet E."/>
            <person name="Schiex T."/>
            <person name="Thomas J."/>
            <person name="Vandecasteele C."/>
            <person name="Vares D."/>
            <person name="Vear F."/>
            <person name="Vautrin S."/>
            <person name="Crespi M."/>
            <person name="Mangin B."/>
            <person name="Burke J.M."/>
            <person name="Salse J."/>
            <person name="Munos S."/>
            <person name="Vincourt P."/>
            <person name="Rieseberg L.H."/>
            <person name="Langlade N.B."/>
        </authorList>
    </citation>
    <scope>NUCLEOTIDE SEQUENCE [LARGE SCALE GENOMIC DNA]</scope>
    <source>
        <strain evidence="4">cv. SF193</strain>
    </source>
</reference>
<proteinExistence type="predicted"/>